<keyword evidence="3" id="KW-0597">Phosphoprotein</keyword>
<keyword evidence="5" id="KW-0805">Transcription regulation</keyword>
<dbReference type="SMART" id="SM00448">
    <property type="entry name" value="REC"/>
    <property type="match status" value="1"/>
</dbReference>
<dbReference type="GO" id="GO:0006355">
    <property type="term" value="P:regulation of DNA-templated transcription"/>
    <property type="evidence" value="ECO:0007669"/>
    <property type="project" value="InterPro"/>
</dbReference>
<dbReference type="InterPro" id="IPR036388">
    <property type="entry name" value="WH-like_DNA-bd_sf"/>
</dbReference>
<evidence type="ECO:0000256" key="3">
    <source>
        <dbReference type="ARBA" id="ARBA00022553"/>
    </source>
</evidence>
<name>A0A3B0U8S2_9ZZZZ</name>
<feature type="domain" description="OmpR/PhoB-type" evidence="9">
    <location>
        <begin position="139"/>
        <end position="239"/>
    </location>
</feature>
<keyword evidence="7" id="KW-0804">Transcription</keyword>
<evidence type="ECO:0000259" key="9">
    <source>
        <dbReference type="PROSITE" id="PS51755"/>
    </source>
</evidence>
<dbReference type="GO" id="GO:0005829">
    <property type="term" value="C:cytosol"/>
    <property type="evidence" value="ECO:0007669"/>
    <property type="project" value="TreeGrafter"/>
</dbReference>
<dbReference type="PROSITE" id="PS51755">
    <property type="entry name" value="OMPR_PHOB"/>
    <property type="match status" value="1"/>
</dbReference>
<evidence type="ECO:0000256" key="1">
    <source>
        <dbReference type="ARBA" id="ARBA00004496"/>
    </source>
</evidence>
<dbReference type="InterPro" id="IPR039420">
    <property type="entry name" value="WalR-like"/>
</dbReference>
<dbReference type="CDD" id="cd17574">
    <property type="entry name" value="REC_OmpR"/>
    <property type="match status" value="1"/>
</dbReference>
<keyword evidence="4" id="KW-0902">Two-component regulatory system</keyword>
<evidence type="ECO:0000256" key="5">
    <source>
        <dbReference type="ARBA" id="ARBA00023015"/>
    </source>
</evidence>
<gene>
    <name evidence="10" type="ORF">MNBD_ALPHA11-807</name>
</gene>
<dbReference type="Gene3D" id="1.10.10.10">
    <property type="entry name" value="Winged helix-like DNA-binding domain superfamily/Winged helix DNA-binding domain"/>
    <property type="match status" value="1"/>
</dbReference>
<evidence type="ECO:0000256" key="7">
    <source>
        <dbReference type="ARBA" id="ARBA00023163"/>
    </source>
</evidence>
<dbReference type="CDD" id="cd00383">
    <property type="entry name" value="trans_reg_C"/>
    <property type="match status" value="1"/>
</dbReference>
<evidence type="ECO:0000256" key="6">
    <source>
        <dbReference type="ARBA" id="ARBA00023125"/>
    </source>
</evidence>
<dbReference type="GO" id="GO:0032993">
    <property type="term" value="C:protein-DNA complex"/>
    <property type="evidence" value="ECO:0007669"/>
    <property type="project" value="TreeGrafter"/>
</dbReference>
<dbReference type="GO" id="GO:0000156">
    <property type="term" value="F:phosphorelay response regulator activity"/>
    <property type="evidence" value="ECO:0007669"/>
    <property type="project" value="TreeGrafter"/>
</dbReference>
<proteinExistence type="predicted"/>
<organism evidence="10">
    <name type="scientific">hydrothermal vent metagenome</name>
    <dbReference type="NCBI Taxonomy" id="652676"/>
    <lineage>
        <taxon>unclassified sequences</taxon>
        <taxon>metagenomes</taxon>
        <taxon>ecological metagenomes</taxon>
    </lineage>
</organism>
<comment type="subcellular location">
    <subcellularLocation>
        <location evidence="1">Cytoplasm</location>
    </subcellularLocation>
</comment>
<keyword evidence="6" id="KW-0238">DNA-binding</keyword>
<accession>A0A3B0U8S2</accession>
<dbReference type="Gene3D" id="6.10.250.690">
    <property type="match status" value="1"/>
</dbReference>
<feature type="domain" description="Response regulatory" evidence="8">
    <location>
        <begin position="11"/>
        <end position="124"/>
    </location>
</feature>
<evidence type="ECO:0000256" key="2">
    <source>
        <dbReference type="ARBA" id="ARBA00022490"/>
    </source>
</evidence>
<dbReference type="AlphaFoldDB" id="A0A3B0U8S2"/>
<dbReference type="InterPro" id="IPR001867">
    <property type="entry name" value="OmpR/PhoB-type_DNA-bd"/>
</dbReference>
<dbReference type="InterPro" id="IPR016032">
    <property type="entry name" value="Sig_transdc_resp-reg_C-effctor"/>
</dbReference>
<dbReference type="InterPro" id="IPR001789">
    <property type="entry name" value="Sig_transdc_resp-reg_receiver"/>
</dbReference>
<sequence>MGNGGETSSGHLLVVDDDREIRVLLKQFLSRQGYRISTAADGEEMNKVLSDWQIDLIILDLMLPGKDGLSICRELRKTSKIPVVMLTVMGEENDRIKGFSGGADDYIAKPFNPHELLARVKAVLRRTNMAPPASQKAYDQVLCFDTWRLDISERRLTSNSGTMVDLSTAEFDLLAAFAERPQQILSRDQLLDLARGMVEIPFDRKIDMQVSRLRHKIEEDPKHPTLIQTVRGGGYVFTAKVTLQGVVE</sequence>
<dbReference type="SMART" id="SM00862">
    <property type="entry name" value="Trans_reg_C"/>
    <property type="match status" value="1"/>
</dbReference>
<dbReference type="SUPFAM" id="SSF52172">
    <property type="entry name" value="CheY-like"/>
    <property type="match status" value="1"/>
</dbReference>
<reference evidence="10" key="1">
    <citation type="submission" date="2018-06" db="EMBL/GenBank/DDBJ databases">
        <authorList>
            <person name="Zhirakovskaya E."/>
        </authorList>
    </citation>
    <scope>NUCLEOTIDE SEQUENCE</scope>
</reference>
<evidence type="ECO:0000313" key="10">
    <source>
        <dbReference type="EMBL" id="VAW22852.1"/>
    </source>
</evidence>
<protein>
    <submittedName>
        <fullName evidence="10">Two-component transcriptional response regulator, LuxR family</fullName>
    </submittedName>
</protein>
<dbReference type="GO" id="GO:0000976">
    <property type="term" value="F:transcription cis-regulatory region binding"/>
    <property type="evidence" value="ECO:0007669"/>
    <property type="project" value="TreeGrafter"/>
</dbReference>
<dbReference type="PANTHER" id="PTHR48111">
    <property type="entry name" value="REGULATOR OF RPOS"/>
    <property type="match status" value="1"/>
</dbReference>
<dbReference type="FunFam" id="3.40.50.2300:FF:000001">
    <property type="entry name" value="DNA-binding response regulator PhoB"/>
    <property type="match status" value="1"/>
</dbReference>
<dbReference type="EMBL" id="UOEQ01000433">
    <property type="protein sequence ID" value="VAW22852.1"/>
    <property type="molecule type" value="Genomic_DNA"/>
</dbReference>
<dbReference type="Pfam" id="PF00072">
    <property type="entry name" value="Response_reg"/>
    <property type="match status" value="1"/>
</dbReference>
<evidence type="ECO:0000259" key="8">
    <source>
        <dbReference type="PROSITE" id="PS50110"/>
    </source>
</evidence>
<dbReference type="Gene3D" id="3.40.50.2300">
    <property type="match status" value="1"/>
</dbReference>
<evidence type="ECO:0000256" key="4">
    <source>
        <dbReference type="ARBA" id="ARBA00023012"/>
    </source>
</evidence>
<dbReference type="SUPFAM" id="SSF46894">
    <property type="entry name" value="C-terminal effector domain of the bipartite response regulators"/>
    <property type="match status" value="1"/>
</dbReference>
<dbReference type="FunFam" id="1.10.10.10:FF:000099">
    <property type="entry name" value="Two-component system response regulator TorR"/>
    <property type="match status" value="1"/>
</dbReference>
<dbReference type="Pfam" id="PF00486">
    <property type="entry name" value="Trans_reg_C"/>
    <property type="match status" value="1"/>
</dbReference>
<dbReference type="InterPro" id="IPR011006">
    <property type="entry name" value="CheY-like_superfamily"/>
</dbReference>
<dbReference type="PANTHER" id="PTHR48111:SF4">
    <property type="entry name" value="DNA-BINDING DUAL TRANSCRIPTIONAL REGULATOR OMPR"/>
    <property type="match status" value="1"/>
</dbReference>
<dbReference type="PROSITE" id="PS50110">
    <property type="entry name" value="RESPONSE_REGULATORY"/>
    <property type="match status" value="1"/>
</dbReference>
<keyword evidence="2" id="KW-0963">Cytoplasm</keyword>